<dbReference type="PANTHER" id="PTHR46532">
    <property type="entry name" value="MALE FERTILITY FACTOR KL5"/>
    <property type="match status" value="1"/>
</dbReference>
<dbReference type="GO" id="GO:0005858">
    <property type="term" value="C:axonemal dynein complex"/>
    <property type="evidence" value="ECO:0007669"/>
    <property type="project" value="TreeGrafter"/>
</dbReference>
<organism evidence="2 3">
    <name type="scientific">Ostreobium quekettii</name>
    <dbReference type="NCBI Taxonomy" id="121088"/>
    <lineage>
        <taxon>Eukaryota</taxon>
        <taxon>Viridiplantae</taxon>
        <taxon>Chlorophyta</taxon>
        <taxon>core chlorophytes</taxon>
        <taxon>Ulvophyceae</taxon>
        <taxon>TCBD clade</taxon>
        <taxon>Bryopsidales</taxon>
        <taxon>Ostreobineae</taxon>
        <taxon>Ostreobiaceae</taxon>
        <taxon>Ostreobium</taxon>
    </lineage>
</organism>
<evidence type="ECO:0000313" key="2">
    <source>
        <dbReference type="EMBL" id="CAD7695691.1"/>
    </source>
</evidence>
<dbReference type="Pfam" id="PF08385">
    <property type="entry name" value="DHC_N1"/>
    <property type="match status" value="1"/>
</dbReference>
<dbReference type="Proteomes" id="UP000708148">
    <property type="component" value="Unassembled WGS sequence"/>
</dbReference>
<name>A0A8S1ILW1_9CHLO</name>
<dbReference type="InterPro" id="IPR013594">
    <property type="entry name" value="Dynein_heavy_tail"/>
</dbReference>
<dbReference type="GO" id="GO:0051959">
    <property type="term" value="F:dynein light intermediate chain binding"/>
    <property type="evidence" value="ECO:0007669"/>
    <property type="project" value="InterPro"/>
</dbReference>
<dbReference type="GO" id="GO:0045505">
    <property type="term" value="F:dynein intermediate chain binding"/>
    <property type="evidence" value="ECO:0007669"/>
    <property type="project" value="InterPro"/>
</dbReference>
<dbReference type="AlphaFoldDB" id="A0A8S1ILW1"/>
<evidence type="ECO:0000313" key="3">
    <source>
        <dbReference type="Proteomes" id="UP000708148"/>
    </source>
</evidence>
<dbReference type="OrthoDB" id="10251809at2759"/>
<gene>
    <name evidence="2" type="ORF">OSTQU699_LOCUS1052</name>
</gene>
<dbReference type="EMBL" id="CAJHUC010000378">
    <property type="protein sequence ID" value="CAD7695691.1"/>
    <property type="molecule type" value="Genomic_DNA"/>
</dbReference>
<dbReference type="GO" id="GO:0007018">
    <property type="term" value="P:microtubule-based movement"/>
    <property type="evidence" value="ECO:0007669"/>
    <property type="project" value="InterPro"/>
</dbReference>
<accession>A0A8S1ILW1</accession>
<sequence>VYNRIASCVSARSARPWDFDVSSVFAHIDAFLQRCRDLLEVCEAQLQFAPKEELPVFGGLRGPEIEKNILDIQVSFKGLVVGLQGLTYDILDVKATRWHDDFNTFKTGAKDLEVMLTNLIQFALEAVSSLPYRIELLEAFQSMAKRDSIRRCVEKKTSEFYSIFMGEINVVKKQFDVIRRSPPKTPFLPQYAGPAM</sequence>
<evidence type="ECO:0000259" key="1">
    <source>
        <dbReference type="Pfam" id="PF08385"/>
    </source>
</evidence>
<dbReference type="InterPro" id="IPR026983">
    <property type="entry name" value="DHC"/>
</dbReference>
<reference evidence="2" key="1">
    <citation type="submission" date="2020-12" db="EMBL/GenBank/DDBJ databases">
        <authorList>
            <person name="Iha C."/>
        </authorList>
    </citation>
    <scope>NUCLEOTIDE SEQUENCE</scope>
</reference>
<proteinExistence type="predicted"/>
<feature type="non-terminal residue" evidence="2">
    <location>
        <position position="196"/>
    </location>
</feature>
<dbReference type="PANTHER" id="PTHR46532:SF11">
    <property type="entry name" value="DYNEIN AXONEMAL HEAVY CHAIN 12"/>
    <property type="match status" value="1"/>
</dbReference>
<protein>
    <recommendedName>
        <fullName evidence="1">Dynein heavy chain tail domain-containing protein</fullName>
    </recommendedName>
</protein>
<feature type="domain" description="Dynein heavy chain tail" evidence="1">
    <location>
        <begin position="11"/>
        <end position="194"/>
    </location>
</feature>
<comment type="caution">
    <text evidence="2">The sequence shown here is derived from an EMBL/GenBank/DDBJ whole genome shotgun (WGS) entry which is preliminary data.</text>
</comment>
<keyword evidence="3" id="KW-1185">Reference proteome</keyword>